<keyword evidence="6" id="KW-0732">Signal</keyword>
<organism evidence="8 9">
    <name type="scientific">Trichuris muris</name>
    <name type="common">Mouse whipworm</name>
    <dbReference type="NCBI Taxonomy" id="70415"/>
    <lineage>
        <taxon>Eukaryota</taxon>
        <taxon>Metazoa</taxon>
        <taxon>Ecdysozoa</taxon>
        <taxon>Nematoda</taxon>
        <taxon>Enoplea</taxon>
        <taxon>Dorylaimia</taxon>
        <taxon>Trichinellida</taxon>
        <taxon>Trichuridae</taxon>
        <taxon>Trichuris</taxon>
    </lineage>
</organism>
<keyword evidence="8" id="KW-1185">Reference proteome</keyword>
<sequence length="713" mass="80866">MLWLLLFKVLVPLADCQLPKSPEQLALYNDTPLITCESRSIPKWLKGYFIRQMCGSLGRTSFGGPLVSHFFDCAGMLGIYRINNGLVHFTSRFHQTHALKSIRENTGRDGIGWRTFRTKTDENVCLLNEQQRPDMSPYNPNLAFSSHGNFILAYSHGPEFYQVDFREPMRENSSSRLFARRHPEDPIVLHDTVYKTMDKNGTLWGTYLAAHSHPHQAEIARYIYKVEKGCQQKVIVAKIPTGTVYREMCRRLADGRWVYAAPMVEGYVHSTAVTEHYILLAMNRGTFNPCLLLTLGDDVARVPLLQNFEFEFDNSKKLEATVIDKQSLKVKFIDIPGEYRQTILLRTVNAFEEQNGQYLYLDAIAYDALLYFNFFELQNLYAIKEPFPGAVIFRLKIDVWMKDIQMERLQTEFLHIDYPVINPAFLGSKSYKYIYAVQEPFAKHSVLLKMDISQRESLGPKAWKLPSTAAYLNEIAFVQFPRGTAEDEGLLLASAADPATNKGFLYLIDARTMQEMGNATIPGAAMFGFYADYLPSSATSCPDKFVFLLLFSSLSLNAIERSDLVARWSDLGCPQKIRWLSRLTKAERFVPPTDLSPQGFRRTMGDGSSPGTDDLRFYEEQFEHLSKQVDLLLADLRGSLAGMSHLAAENIAAFESVTNSTCESMEAAIRASHAYIVGLETQLKNMQSLRGVAAEIAQFRLFLEQCDVAFNSP</sequence>
<dbReference type="Pfam" id="PF03055">
    <property type="entry name" value="RPE65"/>
    <property type="match status" value="1"/>
</dbReference>
<dbReference type="PANTHER" id="PTHR10543">
    <property type="entry name" value="BETA-CAROTENE DIOXYGENASE"/>
    <property type="match status" value="1"/>
</dbReference>
<evidence type="ECO:0000256" key="3">
    <source>
        <dbReference type="ARBA" id="ARBA00023002"/>
    </source>
</evidence>
<feature type="domain" description="BLOC-1-related complex subunit 6 C-terminal helix" evidence="7">
    <location>
        <begin position="619"/>
        <end position="705"/>
    </location>
</feature>
<evidence type="ECO:0000256" key="6">
    <source>
        <dbReference type="SAM" id="SignalP"/>
    </source>
</evidence>
<dbReference type="GO" id="GO:0046872">
    <property type="term" value="F:metal ion binding"/>
    <property type="evidence" value="ECO:0007669"/>
    <property type="project" value="UniProtKB-KW"/>
</dbReference>
<dbReference type="WBParaSite" id="TMUE_3000014825.1">
    <property type="protein sequence ID" value="TMUE_3000014825.1"/>
    <property type="gene ID" value="WBGene00294805"/>
</dbReference>
<evidence type="ECO:0000256" key="5">
    <source>
        <dbReference type="PIRSR" id="PIRSR604294-1"/>
    </source>
</evidence>
<dbReference type="STRING" id="70415.A0A5S6R5N0"/>
<dbReference type="Proteomes" id="UP000046395">
    <property type="component" value="Unassembled WGS sequence"/>
</dbReference>
<comment type="cofactor">
    <cofactor evidence="5">
        <name>Fe(2+)</name>
        <dbReference type="ChEBI" id="CHEBI:29033"/>
    </cofactor>
    <text evidence="5">Binds 1 Fe(2+) ion per subunit.</text>
</comment>
<dbReference type="InterPro" id="IPR004294">
    <property type="entry name" value="Carotenoid_Oase"/>
</dbReference>
<evidence type="ECO:0000259" key="7">
    <source>
        <dbReference type="Pfam" id="PF10157"/>
    </source>
</evidence>
<protein>
    <submittedName>
        <fullName evidence="9">BLOC-1-related complex subunit 6 C-terminal helix domain-containing protein</fullName>
    </submittedName>
</protein>
<dbReference type="GO" id="GO:0010436">
    <property type="term" value="F:carotenoid dioxygenase activity"/>
    <property type="evidence" value="ECO:0007669"/>
    <property type="project" value="TreeGrafter"/>
</dbReference>
<feature type="chain" id="PRO_5024280749" evidence="6">
    <location>
        <begin position="17"/>
        <end position="713"/>
    </location>
</feature>
<proteinExistence type="inferred from homology"/>
<evidence type="ECO:0000313" key="8">
    <source>
        <dbReference type="Proteomes" id="UP000046395"/>
    </source>
</evidence>
<dbReference type="GO" id="GO:0016121">
    <property type="term" value="P:carotene catabolic process"/>
    <property type="evidence" value="ECO:0007669"/>
    <property type="project" value="TreeGrafter"/>
</dbReference>
<evidence type="ECO:0000256" key="2">
    <source>
        <dbReference type="ARBA" id="ARBA00022723"/>
    </source>
</evidence>
<dbReference type="AlphaFoldDB" id="A0A5S6R5N0"/>
<evidence type="ECO:0000256" key="1">
    <source>
        <dbReference type="ARBA" id="ARBA00006787"/>
    </source>
</evidence>
<comment type="similarity">
    <text evidence="1">Belongs to the carotenoid oxygenase family.</text>
</comment>
<feature type="signal peptide" evidence="6">
    <location>
        <begin position="1"/>
        <end position="16"/>
    </location>
</feature>
<dbReference type="PANTHER" id="PTHR10543:SF24">
    <property type="entry name" value="CAROTENOID ISOMEROOXYGENASE"/>
    <property type="match status" value="1"/>
</dbReference>
<evidence type="ECO:0000313" key="9">
    <source>
        <dbReference type="WBParaSite" id="TMUE_3000014825.1"/>
    </source>
</evidence>
<feature type="binding site" evidence="5">
    <location>
        <position position="269"/>
    </location>
    <ligand>
        <name>Fe cation</name>
        <dbReference type="ChEBI" id="CHEBI:24875"/>
        <note>catalytic</note>
    </ligand>
</feature>
<name>A0A5S6R5N0_TRIMR</name>
<dbReference type="InterPro" id="IPR046465">
    <property type="entry name" value="BORCS6_C"/>
</dbReference>
<evidence type="ECO:0000256" key="4">
    <source>
        <dbReference type="ARBA" id="ARBA00023004"/>
    </source>
</evidence>
<keyword evidence="2 5" id="KW-0479">Metal-binding</keyword>
<dbReference type="Pfam" id="PF10157">
    <property type="entry name" value="BORCS6"/>
    <property type="match status" value="1"/>
</dbReference>
<feature type="binding site" evidence="5">
    <location>
        <position position="211"/>
    </location>
    <ligand>
        <name>Fe cation</name>
        <dbReference type="ChEBI" id="CHEBI:24875"/>
        <note>catalytic</note>
    </ligand>
</feature>
<keyword evidence="3" id="KW-0560">Oxidoreductase</keyword>
<reference evidence="9" key="1">
    <citation type="submission" date="2019-12" db="UniProtKB">
        <authorList>
            <consortium name="WormBaseParasite"/>
        </authorList>
    </citation>
    <scope>IDENTIFICATION</scope>
</reference>
<accession>A0A5S6R5N0</accession>
<keyword evidence="4 5" id="KW-0408">Iron</keyword>